<feature type="compositionally biased region" description="Basic and acidic residues" evidence="1">
    <location>
        <begin position="466"/>
        <end position="479"/>
    </location>
</feature>
<reference evidence="4 5" key="1">
    <citation type="journal article" date="2023" name="Sci. Data">
        <title>Genome assembly of the Korean intertidal mud-creeper Batillaria attramentaria.</title>
        <authorList>
            <person name="Patra A.K."/>
            <person name="Ho P.T."/>
            <person name="Jun S."/>
            <person name="Lee S.J."/>
            <person name="Kim Y."/>
            <person name="Won Y.J."/>
        </authorList>
    </citation>
    <scope>NUCLEOTIDE SEQUENCE [LARGE SCALE GENOMIC DNA]</scope>
    <source>
        <strain evidence="4">Wonlab-2016</strain>
    </source>
</reference>
<feature type="transmembrane region" description="Helical" evidence="2">
    <location>
        <begin position="273"/>
        <end position="294"/>
    </location>
</feature>
<keyword evidence="2" id="KW-0472">Membrane</keyword>
<dbReference type="InterPro" id="IPR055120">
    <property type="entry name" value="Chs-1/2_IV_N"/>
</dbReference>
<feature type="transmembrane region" description="Helical" evidence="2">
    <location>
        <begin position="74"/>
        <end position="93"/>
    </location>
</feature>
<keyword evidence="2" id="KW-0812">Transmembrane</keyword>
<dbReference type="Pfam" id="PF23000">
    <property type="entry name" value="ChitinSynthase_IV_N"/>
    <property type="match status" value="1"/>
</dbReference>
<name>A0ABD0L2E1_9CAEN</name>
<feature type="transmembrane region" description="Helical" evidence="2">
    <location>
        <begin position="375"/>
        <end position="395"/>
    </location>
</feature>
<feature type="transmembrane region" description="Helical" evidence="2">
    <location>
        <begin position="243"/>
        <end position="261"/>
    </location>
</feature>
<gene>
    <name evidence="4" type="ORF">BaRGS_00015426</name>
</gene>
<dbReference type="AlphaFoldDB" id="A0ABD0L2E1"/>
<keyword evidence="5" id="KW-1185">Reference proteome</keyword>
<feature type="region of interest" description="Disordered" evidence="1">
    <location>
        <begin position="466"/>
        <end position="485"/>
    </location>
</feature>
<accession>A0ABD0L2E1</accession>
<feature type="transmembrane region" description="Helical" evidence="2">
    <location>
        <begin position="165"/>
        <end position="183"/>
    </location>
</feature>
<dbReference type="EMBL" id="JACVVK020000094">
    <property type="protein sequence ID" value="KAK7493300.1"/>
    <property type="molecule type" value="Genomic_DNA"/>
</dbReference>
<evidence type="ECO:0000256" key="1">
    <source>
        <dbReference type="SAM" id="MobiDB-lite"/>
    </source>
</evidence>
<evidence type="ECO:0000259" key="3">
    <source>
        <dbReference type="Pfam" id="PF23000"/>
    </source>
</evidence>
<sequence>MDGSSAQPAMNASDQTHAYTRFGVTVPDEITREADPANDVPAATNSFHFDQFRAYPDKQASTSETNRFDKSNRAVTFVVCAALFLLVLMTATFSKFTLLHMLYFINPLQLDTILHASNETIVLKRSTGRLDVSWVWALLLVIVSPYFFTVVSSLYTLCRKACHNLMVETVHTVSLLAVVYIVLPSFDPFVGSLLMLNINTVPVLLRLVDDVYVKYFRRCCRNNATDSEGDDQNTAGTRIRVKFLSLDIFILLVQGVVLVLFTWRTDRFYGNPALTGLVVVTFVVTSLTWWPSSVAGKYSFLYTMKTQSRKYRKQINGFVSLWKIIVSFAGVLVIFAEGCPSVLFYPGVLSGCSIFGNLTIYHGTSFESCSSGTPYILAAISILSSGCCYICGKTACKPLPRRRYPEWVEKLPGSSASQAQALHSSTNSADGRENPMVYVCATMWHETKREMTQMIESLLRLDKYHHQKERQDTDQRQPQDDFNFE</sequence>
<feature type="transmembrane region" description="Helical" evidence="2">
    <location>
        <begin position="189"/>
        <end position="208"/>
    </location>
</feature>
<evidence type="ECO:0000313" key="4">
    <source>
        <dbReference type="EMBL" id="KAK7493300.1"/>
    </source>
</evidence>
<evidence type="ECO:0000256" key="2">
    <source>
        <dbReference type="SAM" id="Phobius"/>
    </source>
</evidence>
<protein>
    <recommendedName>
        <fullName evidence="3">Chitin synthase chs-1/2 N-terminal putative transporter domain-containing protein</fullName>
    </recommendedName>
</protein>
<organism evidence="4 5">
    <name type="scientific">Batillaria attramentaria</name>
    <dbReference type="NCBI Taxonomy" id="370345"/>
    <lineage>
        <taxon>Eukaryota</taxon>
        <taxon>Metazoa</taxon>
        <taxon>Spiralia</taxon>
        <taxon>Lophotrochozoa</taxon>
        <taxon>Mollusca</taxon>
        <taxon>Gastropoda</taxon>
        <taxon>Caenogastropoda</taxon>
        <taxon>Sorbeoconcha</taxon>
        <taxon>Cerithioidea</taxon>
        <taxon>Batillariidae</taxon>
        <taxon>Batillaria</taxon>
    </lineage>
</organism>
<feature type="domain" description="Chitin synthase chs-1/2 N-terminal putative transporter" evidence="3">
    <location>
        <begin position="74"/>
        <end position="333"/>
    </location>
</feature>
<evidence type="ECO:0000313" key="5">
    <source>
        <dbReference type="Proteomes" id="UP001519460"/>
    </source>
</evidence>
<proteinExistence type="predicted"/>
<feature type="non-terminal residue" evidence="4">
    <location>
        <position position="485"/>
    </location>
</feature>
<feature type="transmembrane region" description="Helical" evidence="2">
    <location>
        <begin position="315"/>
        <end position="336"/>
    </location>
</feature>
<comment type="caution">
    <text evidence="4">The sequence shown here is derived from an EMBL/GenBank/DDBJ whole genome shotgun (WGS) entry which is preliminary data.</text>
</comment>
<feature type="transmembrane region" description="Helical" evidence="2">
    <location>
        <begin position="134"/>
        <end position="158"/>
    </location>
</feature>
<keyword evidence="2" id="KW-1133">Transmembrane helix</keyword>
<dbReference type="Proteomes" id="UP001519460">
    <property type="component" value="Unassembled WGS sequence"/>
</dbReference>